<dbReference type="OrthoDB" id="10356975at2759"/>
<dbReference type="EMBL" id="JABFUD020000004">
    <property type="protein sequence ID" value="KAI5081225.1"/>
    <property type="molecule type" value="Genomic_DNA"/>
</dbReference>
<organism evidence="1 2">
    <name type="scientific">Adiantum capillus-veneris</name>
    <name type="common">Maidenhair fern</name>
    <dbReference type="NCBI Taxonomy" id="13818"/>
    <lineage>
        <taxon>Eukaryota</taxon>
        <taxon>Viridiplantae</taxon>
        <taxon>Streptophyta</taxon>
        <taxon>Embryophyta</taxon>
        <taxon>Tracheophyta</taxon>
        <taxon>Polypodiopsida</taxon>
        <taxon>Polypodiidae</taxon>
        <taxon>Polypodiales</taxon>
        <taxon>Pteridineae</taxon>
        <taxon>Pteridaceae</taxon>
        <taxon>Vittarioideae</taxon>
        <taxon>Adiantum</taxon>
    </lineage>
</organism>
<comment type="caution">
    <text evidence="1">The sequence shown here is derived from an EMBL/GenBank/DDBJ whole genome shotgun (WGS) entry which is preliminary data.</text>
</comment>
<name>A0A9D4V7F2_ADICA</name>
<keyword evidence="2" id="KW-1185">Reference proteome</keyword>
<reference evidence="1" key="1">
    <citation type="submission" date="2021-01" db="EMBL/GenBank/DDBJ databases">
        <title>Adiantum capillus-veneris genome.</title>
        <authorList>
            <person name="Fang Y."/>
            <person name="Liao Q."/>
        </authorList>
    </citation>
    <scope>NUCLEOTIDE SEQUENCE</scope>
    <source>
        <strain evidence="1">H3</strain>
        <tissue evidence="1">Leaf</tissue>
    </source>
</reference>
<dbReference type="Proteomes" id="UP000886520">
    <property type="component" value="Chromosome 4"/>
</dbReference>
<dbReference type="AlphaFoldDB" id="A0A9D4V7F2"/>
<gene>
    <name evidence="1" type="ORF">GOP47_0004408</name>
</gene>
<sequence>MVGSFQDLKQAMVIRKYEDFRKREQRARFKRRADVGLVVEREGNEAAKGIEDLTKAHGCAKIIENEKRAKIAKGIARYVLQSTSGMGMDTKKDIFNQMSQHPSLKAIQNDKASTPCFTDTLIGNIQNTLQDLKRPQTEDEMFLKRSTMMILLNSKNLRGGTRP</sequence>
<proteinExistence type="predicted"/>
<evidence type="ECO:0000313" key="1">
    <source>
        <dbReference type="EMBL" id="KAI5081225.1"/>
    </source>
</evidence>
<evidence type="ECO:0000313" key="2">
    <source>
        <dbReference type="Proteomes" id="UP000886520"/>
    </source>
</evidence>
<protein>
    <submittedName>
        <fullName evidence="1">Uncharacterized protein</fullName>
    </submittedName>
</protein>
<accession>A0A9D4V7F2</accession>